<feature type="chain" id="PRO_5041315351" description="Secreted protein" evidence="1">
    <location>
        <begin position="21"/>
        <end position="148"/>
    </location>
</feature>
<evidence type="ECO:0000313" key="2">
    <source>
        <dbReference type="EMBL" id="KAJ3983862.1"/>
    </source>
</evidence>
<dbReference type="Pfam" id="PF19271">
    <property type="entry name" value="Nis1"/>
    <property type="match status" value="1"/>
</dbReference>
<protein>
    <recommendedName>
        <fullName evidence="4">Secreted protein</fullName>
    </recommendedName>
</protein>
<evidence type="ECO:0000313" key="3">
    <source>
        <dbReference type="Proteomes" id="UP001163850"/>
    </source>
</evidence>
<organism evidence="2 3">
    <name type="scientific">Lentinula detonsa</name>
    <dbReference type="NCBI Taxonomy" id="2804962"/>
    <lineage>
        <taxon>Eukaryota</taxon>
        <taxon>Fungi</taxon>
        <taxon>Dikarya</taxon>
        <taxon>Basidiomycota</taxon>
        <taxon>Agaricomycotina</taxon>
        <taxon>Agaricomycetes</taxon>
        <taxon>Agaricomycetidae</taxon>
        <taxon>Agaricales</taxon>
        <taxon>Marasmiineae</taxon>
        <taxon>Omphalotaceae</taxon>
        <taxon>Lentinula</taxon>
    </lineage>
</organism>
<dbReference type="AlphaFoldDB" id="A0AA38UTQ2"/>
<dbReference type="InterPro" id="IPR045469">
    <property type="entry name" value="Nis1"/>
</dbReference>
<proteinExistence type="predicted"/>
<evidence type="ECO:0008006" key="4">
    <source>
        <dbReference type="Google" id="ProtNLM"/>
    </source>
</evidence>
<feature type="signal peptide" evidence="1">
    <location>
        <begin position="1"/>
        <end position="20"/>
    </location>
</feature>
<keyword evidence="1" id="KW-0732">Signal</keyword>
<dbReference type="Proteomes" id="UP001163850">
    <property type="component" value="Unassembled WGS sequence"/>
</dbReference>
<reference evidence="2" key="1">
    <citation type="submission" date="2022-08" db="EMBL/GenBank/DDBJ databases">
        <authorList>
            <consortium name="DOE Joint Genome Institute"/>
            <person name="Min B."/>
            <person name="Riley R."/>
            <person name="Sierra-Patev S."/>
            <person name="Naranjo-Ortiz M."/>
            <person name="Looney B."/>
            <person name="Konkel Z."/>
            <person name="Slot J.C."/>
            <person name="Sakamoto Y."/>
            <person name="Steenwyk J.L."/>
            <person name="Rokas A."/>
            <person name="Carro J."/>
            <person name="Camarero S."/>
            <person name="Ferreira P."/>
            <person name="Molpeceres G."/>
            <person name="Ruiz-Duenas F.J."/>
            <person name="Serrano A."/>
            <person name="Henrissat B."/>
            <person name="Drula E."/>
            <person name="Hughes K.W."/>
            <person name="Mata J.L."/>
            <person name="Ishikawa N.K."/>
            <person name="Vargas-Isla R."/>
            <person name="Ushijima S."/>
            <person name="Smith C.A."/>
            <person name="Ahrendt S."/>
            <person name="Andreopoulos W."/>
            <person name="He G."/>
            <person name="Labutti K."/>
            <person name="Lipzen A."/>
            <person name="Ng V."/>
            <person name="Sandor L."/>
            <person name="Barry K."/>
            <person name="Martinez A.T."/>
            <person name="Xiao Y."/>
            <person name="Gibbons J.G."/>
            <person name="Terashima K."/>
            <person name="Hibbett D.S."/>
            <person name="Grigoriev I.V."/>
        </authorList>
    </citation>
    <scope>NUCLEOTIDE SEQUENCE</scope>
    <source>
        <strain evidence="2">TFB7829</strain>
    </source>
</reference>
<dbReference type="EMBL" id="MU802007">
    <property type="protein sequence ID" value="KAJ3983862.1"/>
    <property type="molecule type" value="Genomic_DNA"/>
</dbReference>
<name>A0AA38UTQ2_9AGAR</name>
<sequence>MRFILSLLSLFALATTTAVAQNAFISAPADMTEVSAGSTFNVTISQPDSNSSWKNVAIVIALLNCNEYSSGCLGPTEELGTVLYSGPYNPQFTTEPGTGGLPPHENFTLTVPSDFEKGQSQLGVALFDLIGALLFPSLQIFNTTIVVT</sequence>
<gene>
    <name evidence="2" type="ORF">F5890DRAFT_1520301</name>
</gene>
<comment type="caution">
    <text evidence="2">The sequence shown here is derived from an EMBL/GenBank/DDBJ whole genome shotgun (WGS) entry which is preliminary data.</text>
</comment>
<evidence type="ECO:0000256" key="1">
    <source>
        <dbReference type="SAM" id="SignalP"/>
    </source>
</evidence>
<accession>A0AA38UTQ2</accession>